<reference evidence="2 3" key="1">
    <citation type="submission" date="2016-04" db="EMBL/GenBank/DDBJ databases">
        <title>A degradative enzymes factory behind the ericoid mycorrhizal symbiosis.</title>
        <authorList>
            <consortium name="DOE Joint Genome Institute"/>
            <person name="Martino E."/>
            <person name="Morin E."/>
            <person name="Grelet G."/>
            <person name="Kuo A."/>
            <person name="Kohler A."/>
            <person name="Daghino S."/>
            <person name="Barry K."/>
            <person name="Choi C."/>
            <person name="Cichocki N."/>
            <person name="Clum A."/>
            <person name="Copeland A."/>
            <person name="Hainaut M."/>
            <person name="Haridas S."/>
            <person name="Labutti K."/>
            <person name="Lindquist E."/>
            <person name="Lipzen A."/>
            <person name="Khouja H.-R."/>
            <person name="Murat C."/>
            <person name="Ohm R."/>
            <person name="Olson A."/>
            <person name="Spatafora J."/>
            <person name="Veneault-Fourrey C."/>
            <person name="Henrissat B."/>
            <person name="Grigoriev I."/>
            <person name="Martin F."/>
            <person name="Perotto S."/>
        </authorList>
    </citation>
    <scope>NUCLEOTIDE SEQUENCE [LARGE SCALE GENOMIC DNA]</scope>
    <source>
        <strain evidence="2 3">F</strain>
    </source>
</reference>
<gene>
    <name evidence="2" type="ORF">L207DRAFT_629011</name>
</gene>
<dbReference type="AlphaFoldDB" id="A0A2J6S6U5"/>
<evidence type="ECO:0000313" key="3">
    <source>
        <dbReference type="Proteomes" id="UP000235786"/>
    </source>
</evidence>
<feature type="compositionally biased region" description="Pro residues" evidence="1">
    <location>
        <begin position="91"/>
        <end position="103"/>
    </location>
</feature>
<protein>
    <submittedName>
        <fullName evidence="2">Uncharacterized protein</fullName>
    </submittedName>
</protein>
<organism evidence="2 3">
    <name type="scientific">Hyaloscypha variabilis (strain UAMH 11265 / GT02V1 / F)</name>
    <name type="common">Meliniomyces variabilis</name>
    <dbReference type="NCBI Taxonomy" id="1149755"/>
    <lineage>
        <taxon>Eukaryota</taxon>
        <taxon>Fungi</taxon>
        <taxon>Dikarya</taxon>
        <taxon>Ascomycota</taxon>
        <taxon>Pezizomycotina</taxon>
        <taxon>Leotiomycetes</taxon>
        <taxon>Helotiales</taxon>
        <taxon>Hyaloscyphaceae</taxon>
        <taxon>Hyaloscypha</taxon>
        <taxon>Hyaloscypha variabilis</taxon>
    </lineage>
</organism>
<dbReference type="Proteomes" id="UP000235786">
    <property type="component" value="Unassembled WGS sequence"/>
</dbReference>
<dbReference type="EMBL" id="KZ613939">
    <property type="protein sequence ID" value="PMD46466.1"/>
    <property type="molecule type" value="Genomic_DNA"/>
</dbReference>
<proteinExistence type="predicted"/>
<sequence>MATFASSSRGPPTIDMTLLNELYEEIENRPPALEARKLLIQQCMEAGWVDAARDAVKTLLNLDPYDEDAHGWADILSEDESAQSQSQNIPTPGPTSRPPPPSIPDNIEAAQRELVHGYAALRTRAAKLLRENYLVRDLAKHHDPPAPEKDTKGKRTSSFMNVLGTIFSVAKKKEATASSRTEMHIQNLSDIVDGRISSVVRVRQPGSAQSVARAMEKDPEKAVDIAVGDLEDMARWLRSQPGHLDNDAVREALVKRVGMLSSALSEGMKKHASLALMHVEHEFLHRTYVCDETMYGDKVADIPRARFLATEDGYPWDMEELSQAIQSNSGVMRNPLSRQMFTTDDIRMILQHPLGKDLAALGVEQGKLSKGVRPKTIEELEKMSVILLEDMSEDQMASRHVLDHFLGYVATLPESEQNALNKLRVPAKDSHTRQAFDTTIGQAVRDAKANVVCIHKIGDFLQQAARHLKKSR</sequence>
<keyword evidence="3" id="KW-1185">Reference proteome</keyword>
<evidence type="ECO:0000256" key="1">
    <source>
        <dbReference type="SAM" id="MobiDB-lite"/>
    </source>
</evidence>
<dbReference type="OrthoDB" id="5379086at2759"/>
<name>A0A2J6S6U5_HYAVF</name>
<evidence type="ECO:0000313" key="2">
    <source>
        <dbReference type="EMBL" id="PMD46466.1"/>
    </source>
</evidence>
<accession>A0A2J6S6U5</accession>
<feature type="region of interest" description="Disordered" evidence="1">
    <location>
        <begin position="79"/>
        <end position="106"/>
    </location>
</feature>